<comment type="caution">
    <text evidence="2">The sequence shown here is derived from an EMBL/GenBank/DDBJ whole genome shotgun (WGS) entry which is preliminary data.</text>
</comment>
<name>A0AB34K775_PRYPA</name>
<reference evidence="2 3" key="1">
    <citation type="journal article" date="2024" name="Science">
        <title>Giant polyketide synthase enzymes in the biosynthesis of giant marine polyether toxins.</title>
        <authorList>
            <person name="Fallon T.R."/>
            <person name="Shende V.V."/>
            <person name="Wierzbicki I.H."/>
            <person name="Pendleton A.L."/>
            <person name="Watervoot N.F."/>
            <person name="Auber R.P."/>
            <person name="Gonzalez D.J."/>
            <person name="Wisecaver J.H."/>
            <person name="Moore B.S."/>
        </authorList>
    </citation>
    <scope>NUCLEOTIDE SEQUENCE [LARGE SCALE GENOMIC DNA]</scope>
    <source>
        <strain evidence="2 3">12B1</strain>
    </source>
</reference>
<dbReference type="AlphaFoldDB" id="A0AB34K775"/>
<sequence length="400" mass="45285">MPVHGDVSGVCVCVLPVDLTSTDSQLNVELSLRVEAMTEAHNISSTSDEVLFSRIDDVLMHSSMSHIAMWPSVTMPIVFRVRERLVALKKESSVASSSMASVVNVQANLANVVLSFLGITPLAEKKIAEKLGSNICRSLDRYLAQERKIKRSGNARKENIEARLVELNSQMYTVTSDGSFAAINANRLRELPRPSKANEGRAVNVPSTEPRFRDSEVGQEADNREKKMAAKAILQVAAYALKEHQDSEAKAESARQDAMREREARESAQREAERERAARELTQMQNERVERELFVKRRRLDSEISHTAASHDCENKKLRGQVLSLGSKVACSMAETAKAVRDYAKLKEAMERTIIKRLRLLEPQLKEELNKASTRHAFNGWRRRRLRLMRRRGQRCRKQH</sequence>
<dbReference type="Proteomes" id="UP001515480">
    <property type="component" value="Unassembled WGS sequence"/>
</dbReference>
<feature type="region of interest" description="Disordered" evidence="1">
    <location>
        <begin position="197"/>
        <end position="219"/>
    </location>
</feature>
<organism evidence="2 3">
    <name type="scientific">Prymnesium parvum</name>
    <name type="common">Toxic golden alga</name>
    <dbReference type="NCBI Taxonomy" id="97485"/>
    <lineage>
        <taxon>Eukaryota</taxon>
        <taxon>Haptista</taxon>
        <taxon>Haptophyta</taxon>
        <taxon>Prymnesiophyceae</taxon>
        <taxon>Prymnesiales</taxon>
        <taxon>Prymnesiaceae</taxon>
        <taxon>Prymnesium</taxon>
    </lineage>
</organism>
<accession>A0AB34K775</accession>
<proteinExistence type="predicted"/>
<dbReference type="EMBL" id="JBGBPQ010000001">
    <property type="protein sequence ID" value="KAL1529252.1"/>
    <property type="molecule type" value="Genomic_DNA"/>
</dbReference>
<evidence type="ECO:0000313" key="2">
    <source>
        <dbReference type="EMBL" id="KAL1529252.1"/>
    </source>
</evidence>
<feature type="compositionally biased region" description="Basic and acidic residues" evidence="1">
    <location>
        <begin position="244"/>
        <end position="279"/>
    </location>
</feature>
<keyword evidence="3" id="KW-1185">Reference proteome</keyword>
<protein>
    <submittedName>
        <fullName evidence="2">Uncharacterized protein</fullName>
    </submittedName>
</protein>
<feature type="region of interest" description="Disordered" evidence="1">
    <location>
        <begin position="244"/>
        <end position="284"/>
    </location>
</feature>
<feature type="compositionally biased region" description="Basic and acidic residues" evidence="1">
    <location>
        <begin position="210"/>
        <end position="219"/>
    </location>
</feature>
<evidence type="ECO:0000256" key="1">
    <source>
        <dbReference type="SAM" id="MobiDB-lite"/>
    </source>
</evidence>
<evidence type="ECO:0000313" key="3">
    <source>
        <dbReference type="Proteomes" id="UP001515480"/>
    </source>
</evidence>
<gene>
    <name evidence="2" type="ORF">AB1Y20_000206</name>
</gene>